<dbReference type="CDD" id="cd03255">
    <property type="entry name" value="ABC_MJ0796_LolCDE_FtsE"/>
    <property type="match status" value="1"/>
</dbReference>
<comment type="similarity">
    <text evidence="1">Belongs to the ABC transporter superfamily.</text>
</comment>
<dbReference type="InterPro" id="IPR003593">
    <property type="entry name" value="AAA+_ATPase"/>
</dbReference>
<dbReference type="GeneID" id="98569640"/>
<keyword evidence="2" id="KW-0813">Transport</keyword>
<dbReference type="InterPro" id="IPR003439">
    <property type="entry name" value="ABC_transporter-like_ATP-bd"/>
</dbReference>
<dbReference type="RefSeq" id="WP_126782563.1">
    <property type="nucleotide sequence ID" value="NZ_NGJU01000037.1"/>
</dbReference>
<dbReference type="PANTHER" id="PTHR42798:SF4">
    <property type="entry name" value="ABC TRANSPORTER DOMAIN-CONTAINING PROTEIN"/>
    <property type="match status" value="1"/>
</dbReference>
<evidence type="ECO:0000313" key="8">
    <source>
        <dbReference type="Proteomes" id="UP000287239"/>
    </source>
</evidence>
<dbReference type="FunFam" id="3.40.50.300:FF:000032">
    <property type="entry name" value="Export ABC transporter ATP-binding protein"/>
    <property type="match status" value="1"/>
</dbReference>
<dbReference type="GO" id="GO:0006865">
    <property type="term" value="P:amino acid transport"/>
    <property type="evidence" value="ECO:0007669"/>
    <property type="project" value="UniProtKB-KW"/>
</dbReference>
<comment type="caution">
    <text evidence="7">The sequence shown here is derived from an EMBL/GenBank/DDBJ whole genome shotgun (WGS) entry which is preliminary data.</text>
</comment>
<dbReference type="SUPFAM" id="SSF52540">
    <property type="entry name" value="P-loop containing nucleoside triphosphate hydrolases"/>
    <property type="match status" value="1"/>
</dbReference>
<dbReference type="PROSITE" id="PS00211">
    <property type="entry name" value="ABC_TRANSPORTER_1"/>
    <property type="match status" value="1"/>
</dbReference>
<dbReference type="GO" id="GO:0098796">
    <property type="term" value="C:membrane protein complex"/>
    <property type="evidence" value="ECO:0007669"/>
    <property type="project" value="UniProtKB-ARBA"/>
</dbReference>
<evidence type="ECO:0000313" key="7">
    <source>
        <dbReference type="EMBL" id="RST90867.1"/>
    </source>
</evidence>
<evidence type="ECO:0000256" key="2">
    <source>
        <dbReference type="ARBA" id="ARBA00022448"/>
    </source>
</evidence>
<dbReference type="GO" id="GO:0022857">
    <property type="term" value="F:transmembrane transporter activity"/>
    <property type="evidence" value="ECO:0007669"/>
    <property type="project" value="UniProtKB-ARBA"/>
</dbReference>
<proteinExistence type="inferred from homology"/>
<dbReference type="AlphaFoldDB" id="A0A429ZAY2"/>
<organism evidence="7 8">
    <name type="scientific">Vagococcus salmoninarum</name>
    <dbReference type="NCBI Taxonomy" id="2739"/>
    <lineage>
        <taxon>Bacteria</taxon>
        <taxon>Bacillati</taxon>
        <taxon>Bacillota</taxon>
        <taxon>Bacilli</taxon>
        <taxon>Lactobacillales</taxon>
        <taxon>Enterococcaceae</taxon>
        <taxon>Vagococcus</taxon>
    </lineage>
</organism>
<dbReference type="InterPro" id="IPR027417">
    <property type="entry name" value="P-loop_NTPase"/>
</dbReference>
<gene>
    <name evidence="7" type="ORF">CBF35_14940</name>
</gene>
<keyword evidence="8" id="KW-1185">Reference proteome</keyword>
<name>A0A429ZAY2_9ENTE</name>
<dbReference type="PROSITE" id="PS50893">
    <property type="entry name" value="ABC_TRANSPORTER_2"/>
    <property type="match status" value="1"/>
</dbReference>
<protein>
    <recommendedName>
        <fullName evidence="6">ABC transporter domain-containing protein</fullName>
    </recommendedName>
</protein>
<dbReference type="OrthoDB" id="9791546at2"/>
<evidence type="ECO:0000259" key="6">
    <source>
        <dbReference type="PROSITE" id="PS50893"/>
    </source>
</evidence>
<evidence type="ECO:0000256" key="3">
    <source>
        <dbReference type="ARBA" id="ARBA00022741"/>
    </source>
</evidence>
<dbReference type="Pfam" id="PF00005">
    <property type="entry name" value="ABC_tran"/>
    <property type="match status" value="1"/>
</dbReference>
<dbReference type="Gene3D" id="3.40.50.300">
    <property type="entry name" value="P-loop containing nucleotide triphosphate hydrolases"/>
    <property type="match status" value="1"/>
</dbReference>
<dbReference type="EMBL" id="NGJU01000037">
    <property type="protein sequence ID" value="RST90867.1"/>
    <property type="molecule type" value="Genomic_DNA"/>
</dbReference>
<keyword evidence="4" id="KW-0067">ATP-binding</keyword>
<dbReference type="GO" id="GO:0016887">
    <property type="term" value="F:ATP hydrolysis activity"/>
    <property type="evidence" value="ECO:0007669"/>
    <property type="project" value="InterPro"/>
</dbReference>
<dbReference type="GO" id="GO:0005524">
    <property type="term" value="F:ATP binding"/>
    <property type="evidence" value="ECO:0007669"/>
    <property type="project" value="UniProtKB-KW"/>
</dbReference>
<evidence type="ECO:0000256" key="4">
    <source>
        <dbReference type="ARBA" id="ARBA00022840"/>
    </source>
</evidence>
<accession>A0A429ZAY2</accession>
<keyword evidence="3" id="KW-0547">Nucleotide-binding</keyword>
<dbReference type="InterPro" id="IPR017911">
    <property type="entry name" value="MacB-like_ATP-bd"/>
</dbReference>
<evidence type="ECO:0000256" key="1">
    <source>
        <dbReference type="ARBA" id="ARBA00005417"/>
    </source>
</evidence>
<dbReference type="InterPro" id="IPR017871">
    <property type="entry name" value="ABC_transporter-like_CS"/>
</dbReference>
<sequence>MKIVELRQLNQCYRDREIFKELKLDIYQGEFISLMGRSGSGKSTLLNILGLLERPTAGTYFFKEGAINYQNQLALAQRRRDEIGFVFQNYGLIAEKNVQANIELPLVCQKIAKQARQERVMAITEKLGINDLLKKMPRHLSGGEAQRVSIARALIKEPAIILADEPTGALDEEREAEIMAVFKAVNQTGVTVVIATHNKEIAKSCHRNYVIEKHQIIEK</sequence>
<dbReference type="Proteomes" id="UP000287239">
    <property type="component" value="Unassembled WGS sequence"/>
</dbReference>
<feature type="domain" description="ABC transporter" evidence="6">
    <location>
        <begin position="4"/>
        <end position="219"/>
    </location>
</feature>
<keyword evidence="5" id="KW-0029">Amino-acid transport</keyword>
<evidence type="ECO:0000256" key="5">
    <source>
        <dbReference type="ARBA" id="ARBA00022970"/>
    </source>
</evidence>
<reference evidence="7 8" key="1">
    <citation type="submission" date="2017-05" db="EMBL/GenBank/DDBJ databases">
        <title>Vagococcus spp. assemblies.</title>
        <authorList>
            <person name="Gulvik C.A."/>
        </authorList>
    </citation>
    <scope>NUCLEOTIDE SEQUENCE [LARGE SCALE GENOMIC DNA]</scope>
    <source>
        <strain evidence="7 8">NCFB 2777</strain>
    </source>
</reference>
<dbReference type="PANTHER" id="PTHR42798">
    <property type="entry name" value="LIPOPROTEIN-RELEASING SYSTEM ATP-BINDING PROTEIN LOLD"/>
    <property type="match status" value="1"/>
</dbReference>
<dbReference type="SMART" id="SM00382">
    <property type="entry name" value="AAA"/>
    <property type="match status" value="1"/>
</dbReference>